<keyword evidence="2" id="KW-1185">Reference proteome</keyword>
<proteinExistence type="predicted"/>
<evidence type="ECO:0000313" key="2">
    <source>
        <dbReference type="Proteomes" id="UP000093343"/>
    </source>
</evidence>
<accession>A0ABX2XPR9</accession>
<gene>
    <name evidence="1" type="ORF">FLP_00760</name>
</gene>
<comment type="caution">
    <text evidence="1">The sequence shown here is derived from an EMBL/GenBank/DDBJ whole genome shotgun (WGS) entry which is preliminary data.</text>
</comment>
<evidence type="ECO:0000313" key="1">
    <source>
        <dbReference type="EMBL" id="OCB78267.1"/>
    </source>
</evidence>
<organism evidence="1 2">
    <name type="scientific">Flavobacterium piscis</name>
    <dbReference type="NCBI Taxonomy" id="1114874"/>
    <lineage>
        <taxon>Bacteria</taxon>
        <taxon>Pseudomonadati</taxon>
        <taxon>Bacteroidota</taxon>
        <taxon>Flavobacteriia</taxon>
        <taxon>Flavobacteriales</taxon>
        <taxon>Flavobacteriaceae</taxon>
        <taxon>Flavobacterium</taxon>
    </lineage>
</organism>
<name>A0ABX2XPR9_9FLAO</name>
<sequence length="80" mass="9307">MVAQAVWKGYLFCHKKLRRFAYACKLSFQRGNDGNVSFLSKSQLVDRFEKILGAFHFGGRIMIIETKSALKLINKYFQNK</sequence>
<reference evidence="2" key="1">
    <citation type="submission" date="2016-03" db="EMBL/GenBank/DDBJ databases">
        <title>Draft genome sequence of Paenibacillus glacialis DSM 22343.</title>
        <authorList>
            <person name="Shin S.-K."/>
            <person name="Yi H."/>
        </authorList>
    </citation>
    <scope>NUCLEOTIDE SEQUENCE [LARGE SCALE GENOMIC DNA]</scope>
    <source>
        <strain evidence="2">CCUG 60099</strain>
    </source>
</reference>
<dbReference type="RefSeq" id="WP_065447590.1">
    <property type="nucleotide sequence ID" value="NZ_LVEN01000001.1"/>
</dbReference>
<dbReference type="Proteomes" id="UP000093343">
    <property type="component" value="Unassembled WGS sequence"/>
</dbReference>
<dbReference type="EMBL" id="LVEN01000001">
    <property type="protein sequence ID" value="OCB78267.1"/>
    <property type="molecule type" value="Genomic_DNA"/>
</dbReference>
<protein>
    <submittedName>
        <fullName evidence="1">Uncharacterized protein</fullName>
    </submittedName>
</protein>